<evidence type="ECO:0000256" key="5">
    <source>
        <dbReference type="ARBA" id="ARBA00022741"/>
    </source>
</evidence>
<proteinExistence type="inferred from homology"/>
<dbReference type="Gene3D" id="3.40.50.300">
    <property type="entry name" value="P-loop containing nucleotide triphosphate hydrolases"/>
    <property type="match status" value="1"/>
</dbReference>
<gene>
    <name evidence="10" type="ORF">RHOBADRAFT_33239</name>
</gene>
<dbReference type="STRING" id="578459.A0A194SDL7"/>
<evidence type="ECO:0000313" key="11">
    <source>
        <dbReference type="Proteomes" id="UP000053890"/>
    </source>
</evidence>
<keyword evidence="4" id="KW-0808">Transferase</keyword>
<dbReference type="Pfam" id="PF01202">
    <property type="entry name" value="SKI"/>
    <property type="match status" value="1"/>
</dbReference>
<dbReference type="UniPathway" id="UPA00792"/>
<dbReference type="Proteomes" id="UP000053890">
    <property type="component" value="Unassembled WGS sequence"/>
</dbReference>
<evidence type="ECO:0000256" key="7">
    <source>
        <dbReference type="ARBA" id="ARBA00022840"/>
    </source>
</evidence>
<organism evidence="10 11">
    <name type="scientific">Rhodotorula graminis (strain WP1)</name>
    <dbReference type="NCBI Taxonomy" id="578459"/>
    <lineage>
        <taxon>Eukaryota</taxon>
        <taxon>Fungi</taxon>
        <taxon>Dikarya</taxon>
        <taxon>Basidiomycota</taxon>
        <taxon>Pucciniomycotina</taxon>
        <taxon>Microbotryomycetes</taxon>
        <taxon>Sporidiobolales</taxon>
        <taxon>Sporidiobolaceae</taxon>
        <taxon>Rhodotorula</taxon>
    </lineage>
</organism>
<keyword evidence="11" id="KW-1185">Reference proteome</keyword>
<evidence type="ECO:0000256" key="8">
    <source>
        <dbReference type="ARBA" id="ARBA00029835"/>
    </source>
</evidence>
<dbReference type="AlphaFoldDB" id="A0A194SDL7"/>
<keyword evidence="7" id="KW-0067">ATP-binding</keyword>
<dbReference type="GO" id="GO:0005524">
    <property type="term" value="F:ATP binding"/>
    <property type="evidence" value="ECO:0007669"/>
    <property type="project" value="UniProtKB-KW"/>
</dbReference>
<protein>
    <recommendedName>
        <fullName evidence="3">gluconokinase</fullName>
        <ecNumber evidence="3">2.7.1.12</ecNumber>
    </recommendedName>
    <alternativeName>
        <fullName evidence="8">Gluconate kinase</fullName>
    </alternativeName>
</protein>
<comment type="catalytic activity">
    <reaction evidence="9">
        <text>D-gluconate + ATP = 6-phospho-D-gluconate + ADP + H(+)</text>
        <dbReference type="Rhea" id="RHEA:19433"/>
        <dbReference type="ChEBI" id="CHEBI:15378"/>
        <dbReference type="ChEBI" id="CHEBI:18391"/>
        <dbReference type="ChEBI" id="CHEBI:30616"/>
        <dbReference type="ChEBI" id="CHEBI:58759"/>
        <dbReference type="ChEBI" id="CHEBI:456216"/>
        <dbReference type="EC" id="2.7.1.12"/>
    </reaction>
</comment>
<evidence type="ECO:0000256" key="2">
    <source>
        <dbReference type="ARBA" id="ARBA00008420"/>
    </source>
</evidence>
<dbReference type="InterPro" id="IPR006001">
    <property type="entry name" value="Therm_gnt_kin"/>
</dbReference>
<reference evidence="10 11" key="1">
    <citation type="journal article" date="2015" name="Front. Microbiol.">
        <title>Genome sequence of the plant growth promoting endophytic yeast Rhodotorula graminis WP1.</title>
        <authorList>
            <person name="Firrincieli A."/>
            <person name="Otillar R."/>
            <person name="Salamov A."/>
            <person name="Schmutz J."/>
            <person name="Khan Z."/>
            <person name="Redman R.S."/>
            <person name="Fleck N.D."/>
            <person name="Lindquist E."/>
            <person name="Grigoriev I.V."/>
            <person name="Doty S.L."/>
        </authorList>
    </citation>
    <scope>NUCLEOTIDE SEQUENCE [LARGE SCALE GENOMIC DNA]</scope>
    <source>
        <strain evidence="10 11">WP1</strain>
    </source>
</reference>
<dbReference type="OrthoDB" id="275177at2759"/>
<comment type="pathway">
    <text evidence="1">Carbohydrate acid metabolism; D-gluconate degradation.</text>
</comment>
<accession>A0A194SDL7</accession>
<evidence type="ECO:0000256" key="4">
    <source>
        <dbReference type="ARBA" id="ARBA00022679"/>
    </source>
</evidence>
<dbReference type="GeneID" id="28973544"/>
<evidence type="ECO:0000256" key="3">
    <source>
        <dbReference type="ARBA" id="ARBA00012054"/>
    </source>
</evidence>
<dbReference type="InterPro" id="IPR031322">
    <property type="entry name" value="Shikimate/glucono_kinase"/>
</dbReference>
<dbReference type="RefSeq" id="XP_018274594.1">
    <property type="nucleotide sequence ID" value="XM_018413095.1"/>
</dbReference>
<dbReference type="GO" id="GO:0005737">
    <property type="term" value="C:cytoplasm"/>
    <property type="evidence" value="ECO:0007669"/>
    <property type="project" value="TreeGrafter"/>
</dbReference>
<name>A0A194SDL7_RHOGW</name>
<evidence type="ECO:0000313" key="10">
    <source>
        <dbReference type="EMBL" id="KPV78545.1"/>
    </source>
</evidence>
<sequence>MAPLPALIIVMGTSGCGKSTVGLAIAKQLGIPFVDGDDLHPAANVAKMSHGHPLNDEDRIPWLHRIRETAILLTSPPGLAALDRPSHPPSPDEVHSAPLSHELAGALQHVHPDALAARLERTHGQGITRERAACVVACSALTKEYRKLLRGEEARFHLPDGREVVSDSHLEPHIETFFVYLHGTRALLLKRMEARAAHFMKASMLDSQLATLEPPHETDEVNVAVVRLGQGEDEAEERGKEVVCQDAVERARRFVG</sequence>
<comment type="similarity">
    <text evidence="2">Belongs to the gluconokinase GntK/GntV family.</text>
</comment>
<dbReference type="PANTHER" id="PTHR43442:SF3">
    <property type="entry name" value="GLUCONOKINASE-RELATED"/>
    <property type="match status" value="1"/>
</dbReference>
<evidence type="ECO:0000256" key="1">
    <source>
        <dbReference type="ARBA" id="ARBA00004875"/>
    </source>
</evidence>
<evidence type="ECO:0000256" key="9">
    <source>
        <dbReference type="ARBA" id="ARBA00048090"/>
    </source>
</evidence>
<dbReference type="CDD" id="cd02021">
    <property type="entry name" value="GntK"/>
    <property type="match status" value="1"/>
</dbReference>
<evidence type="ECO:0000256" key="6">
    <source>
        <dbReference type="ARBA" id="ARBA00022777"/>
    </source>
</evidence>
<keyword evidence="5" id="KW-0547">Nucleotide-binding</keyword>
<keyword evidence="6" id="KW-0418">Kinase</keyword>
<dbReference type="EC" id="2.7.1.12" evidence="3"/>
<dbReference type="InterPro" id="IPR027417">
    <property type="entry name" value="P-loop_NTPase"/>
</dbReference>
<dbReference type="SUPFAM" id="SSF52540">
    <property type="entry name" value="P-loop containing nucleoside triphosphate hydrolases"/>
    <property type="match status" value="1"/>
</dbReference>
<dbReference type="OMA" id="NRIYVIM"/>
<dbReference type="GO" id="GO:0046316">
    <property type="term" value="F:gluconokinase activity"/>
    <property type="evidence" value="ECO:0007669"/>
    <property type="project" value="UniProtKB-EC"/>
</dbReference>
<dbReference type="GO" id="GO:0005975">
    <property type="term" value="P:carbohydrate metabolic process"/>
    <property type="evidence" value="ECO:0007669"/>
    <property type="project" value="InterPro"/>
</dbReference>
<dbReference type="EMBL" id="KQ474073">
    <property type="protein sequence ID" value="KPV78545.1"/>
    <property type="molecule type" value="Genomic_DNA"/>
</dbReference>
<dbReference type="PANTHER" id="PTHR43442">
    <property type="entry name" value="GLUCONOKINASE-RELATED"/>
    <property type="match status" value="1"/>
</dbReference>